<proteinExistence type="predicted"/>
<keyword evidence="4 6" id="KW-1133">Transmembrane helix</keyword>
<evidence type="ECO:0000256" key="5">
    <source>
        <dbReference type="ARBA" id="ARBA00023136"/>
    </source>
</evidence>
<dbReference type="PANTHER" id="PTHR30213:SF0">
    <property type="entry name" value="UPF0761 MEMBRANE PROTEIN YIHY"/>
    <property type="match status" value="1"/>
</dbReference>
<sequence length="281" mass="31086">MTIVNKIKDYAKEVFAEFQKDNIPLLGAAQAYYYLLAIVPMLILLLSILPYLNIEAEAAISAMGNVLPQGTAEVFRENIINIVEKPKGGLLTIGILGTIWSASSGINAFIQSANLAYHVEETRSFIKVRLLSIALTIGMIIAIVVALALPVFGDVIIEFINRAVNLPSETIILFQLLRWVISVLVMGAILLSLYRFAPNKSIPFKHIWPGAILTAVLWQLISLAFSFYVSNFGNYSATYGSLGGIIVLMLWFFLTGMILMIGAEVNVIHHRKRTEDKRKTA</sequence>
<dbReference type="STRING" id="192814.GCA_900166575_02778"/>
<name>A0A4Z0GYI0_9BACI</name>
<keyword evidence="2" id="KW-1003">Cell membrane</keyword>
<dbReference type="PIRSF" id="PIRSF035875">
    <property type="entry name" value="RNase_BN"/>
    <property type="match status" value="1"/>
</dbReference>
<evidence type="ECO:0000256" key="6">
    <source>
        <dbReference type="SAM" id="Phobius"/>
    </source>
</evidence>
<dbReference type="EMBL" id="SRJC01000002">
    <property type="protein sequence ID" value="TGB02874.1"/>
    <property type="molecule type" value="Genomic_DNA"/>
</dbReference>
<dbReference type="Proteomes" id="UP000297982">
    <property type="component" value="Unassembled WGS sequence"/>
</dbReference>
<gene>
    <name evidence="7" type="ORF">E4663_12035</name>
</gene>
<dbReference type="NCBIfam" id="TIGR00765">
    <property type="entry name" value="yihY_not_rbn"/>
    <property type="match status" value="1"/>
</dbReference>
<dbReference type="GO" id="GO:0005886">
    <property type="term" value="C:plasma membrane"/>
    <property type="evidence" value="ECO:0007669"/>
    <property type="project" value="UniProtKB-SubCell"/>
</dbReference>
<accession>A0A4Z0GYI0</accession>
<dbReference type="InterPro" id="IPR017039">
    <property type="entry name" value="Virul_fac_BrkB"/>
</dbReference>
<feature type="transmembrane region" description="Helical" evidence="6">
    <location>
        <begin position="172"/>
        <end position="194"/>
    </location>
</feature>
<keyword evidence="5 6" id="KW-0472">Membrane</keyword>
<evidence type="ECO:0000313" key="7">
    <source>
        <dbReference type="EMBL" id="TGB02874.1"/>
    </source>
</evidence>
<feature type="transmembrane region" description="Helical" evidence="6">
    <location>
        <begin position="206"/>
        <end position="229"/>
    </location>
</feature>
<protein>
    <submittedName>
        <fullName evidence="7">YihY/virulence factor BrkB family protein</fullName>
    </submittedName>
</protein>
<evidence type="ECO:0000256" key="1">
    <source>
        <dbReference type="ARBA" id="ARBA00004651"/>
    </source>
</evidence>
<comment type="subcellular location">
    <subcellularLocation>
        <location evidence="1">Cell membrane</location>
        <topology evidence="1">Multi-pass membrane protein</topology>
    </subcellularLocation>
</comment>
<evidence type="ECO:0000313" key="8">
    <source>
        <dbReference type="Proteomes" id="UP000297982"/>
    </source>
</evidence>
<feature type="transmembrane region" description="Helical" evidence="6">
    <location>
        <begin position="31"/>
        <end position="52"/>
    </location>
</feature>
<evidence type="ECO:0000256" key="2">
    <source>
        <dbReference type="ARBA" id="ARBA00022475"/>
    </source>
</evidence>
<keyword evidence="3 6" id="KW-0812">Transmembrane</keyword>
<dbReference type="PANTHER" id="PTHR30213">
    <property type="entry name" value="INNER MEMBRANE PROTEIN YHJD"/>
    <property type="match status" value="1"/>
</dbReference>
<evidence type="ECO:0000256" key="4">
    <source>
        <dbReference type="ARBA" id="ARBA00022989"/>
    </source>
</evidence>
<keyword evidence="8" id="KW-1185">Reference proteome</keyword>
<feature type="transmembrane region" description="Helical" evidence="6">
    <location>
        <begin position="241"/>
        <end position="263"/>
    </location>
</feature>
<organism evidence="7 8">
    <name type="scientific">Halobacillus salinus</name>
    <dbReference type="NCBI Taxonomy" id="192814"/>
    <lineage>
        <taxon>Bacteria</taxon>
        <taxon>Bacillati</taxon>
        <taxon>Bacillota</taxon>
        <taxon>Bacilli</taxon>
        <taxon>Bacillales</taxon>
        <taxon>Bacillaceae</taxon>
        <taxon>Halobacillus</taxon>
    </lineage>
</organism>
<comment type="caution">
    <text evidence="7">The sequence shown here is derived from an EMBL/GenBank/DDBJ whole genome shotgun (WGS) entry which is preliminary data.</text>
</comment>
<dbReference type="AlphaFoldDB" id="A0A4Z0GYI0"/>
<reference evidence="7 8" key="1">
    <citation type="journal article" date="2003" name="Int. J. Syst. Evol. Microbiol.">
        <title>Halobacillus salinus sp. nov., isolated from a salt lake on the coast of the East Sea in Korea.</title>
        <authorList>
            <person name="Yoon J.H."/>
            <person name="Kang K.H."/>
            <person name="Park Y.H."/>
        </authorList>
    </citation>
    <scope>NUCLEOTIDE SEQUENCE [LARGE SCALE GENOMIC DNA]</scope>
    <source>
        <strain evidence="7 8">HSL-3</strain>
    </source>
</reference>
<feature type="transmembrane region" description="Helical" evidence="6">
    <location>
        <begin position="130"/>
        <end position="152"/>
    </location>
</feature>
<evidence type="ECO:0000256" key="3">
    <source>
        <dbReference type="ARBA" id="ARBA00022692"/>
    </source>
</evidence>
<dbReference type="Pfam" id="PF03631">
    <property type="entry name" value="Virul_fac_BrkB"/>
    <property type="match status" value="1"/>
</dbReference>